<dbReference type="Proteomes" id="UP001163603">
    <property type="component" value="Chromosome 2"/>
</dbReference>
<reference evidence="2" key="1">
    <citation type="journal article" date="2023" name="G3 (Bethesda)">
        <title>Genome assembly and association tests identify interacting loci associated with vigor, precocity, and sex in interspecific pistachio rootstocks.</title>
        <authorList>
            <person name="Palmer W."/>
            <person name="Jacygrad E."/>
            <person name="Sagayaradj S."/>
            <person name="Cavanaugh K."/>
            <person name="Han R."/>
            <person name="Bertier L."/>
            <person name="Beede B."/>
            <person name="Kafkas S."/>
            <person name="Golino D."/>
            <person name="Preece J."/>
            <person name="Michelmore R."/>
        </authorList>
    </citation>
    <scope>NUCLEOTIDE SEQUENCE [LARGE SCALE GENOMIC DNA]</scope>
</reference>
<comment type="caution">
    <text evidence="1">The sequence shown here is derived from an EMBL/GenBank/DDBJ whole genome shotgun (WGS) entry which is preliminary data.</text>
</comment>
<evidence type="ECO:0000313" key="1">
    <source>
        <dbReference type="EMBL" id="KAJ0049649.1"/>
    </source>
</evidence>
<keyword evidence="2" id="KW-1185">Reference proteome</keyword>
<proteinExistence type="predicted"/>
<dbReference type="EMBL" id="CM047737">
    <property type="protein sequence ID" value="KAJ0049649.1"/>
    <property type="molecule type" value="Genomic_DNA"/>
</dbReference>
<name>A0ACC0ZDZ2_9ROSI</name>
<accession>A0ACC0ZDZ2</accession>
<gene>
    <name evidence="1" type="ORF">Pint_15079</name>
</gene>
<organism evidence="1 2">
    <name type="scientific">Pistacia integerrima</name>
    <dbReference type="NCBI Taxonomy" id="434235"/>
    <lineage>
        <taxon>Eukaryota</taxon>
        <taxon>Viridiplantae</taxon>
        <taxon>Streptophyta</taxon>
        <taxon>Embryophyta</taxon>
        <taxon>Tracheophyta</taxon>
        <taxon>Spermatophyta</taxon>
        <taxon>Magnoliopsida</taxon>
        <taxon>eudicotyledons</taxon>
        <taxon>Gunneridae</taxon>
        <taxon>Pentapetalae</taxon>
        <taxon>rosids</taxon>
        <taxon>malvids</taxon>
        <taxon>Sapindales</taxon>
        <taxon>Anacardiaceae</taxon>
        <taxon>Pistacia</taxon>
    </lineage>
</organism>
<protein>
    <submittedName>
        <fullName evidence="1">Uncharacterized protein</fullName>
    </submittedName>
</protein>
<sequence>MAILKGNDMTVRSDSMRPLSPHQLRSDEKQEARGKPQRKLWLWGCVALLLTITAVIIILILTVFQIKDPDIKVNSVTIKQIAFANITNGGLPSGLNITLVADVSVKNPNVASIKFGNSTSTIYYGGIVVGEGRIPAAVSKSKRTLRMNVSMDVIPKKLMAVPTFTTDLISGALNMSTYTRIQGKVKLLKSIKATVVMKLNCTVMYKISSQTAQSHCKLRH</sequence>
<evidence type="ECO:0000313" key="2">
    <source>
        <dbReference type="Proteomes" id="UP001163603"/>
    </source>
</evidence>